<dbReference type="InterPro" id="IPR021778">
    <property type="entry name" value="Se/S_carrier-like"/>
</dbReference>
<dbReference type="Pfam" id="PF11823">
    <property type="entry name" value="Se_S_carrier"/>
    <property type="match status" value="1"/>
</dbReference>
<evidence type="ECO:0000313" key="3">
    <source>
        <dbReference type="Proteomes" id="UP000245423"/>
    </source>
</evidence>
<accession>M1ZGN4</accession>
<organism evidence="2 3">
    <name type="scientific">[Clostridium] ultunense Esp</name>
    <dbReference type="NCBI Taxonomy" id="1288971"/>
    <lineage>
        <taxon>Bacteria</taxon>
        <taxon>Bacillati</taxon>
        <taxon>Bacillota</taxon>
        <taxon>Tissierellia</taxon>
        <taxon>Tissierellales</taxon>
        <taxon>Tepidimicrobiaceae</taxon>
        <taxon>Schnuerera</taxon>
    </lineage>
</organism>
<dbReference type="AlphaFoldDB" id="M1ZGN4"/>
<proteinExistence type="predicted"/>
<sequence length="90" mass="10496">MDYKHYICVFKSKNMAVYMLTILERLGHKNFQLISTPCGIKAGCSYSIKFSNMRYFTIIEREAIKIGAEIEGVYLAERRNGRRIIKKVII</sequence>
<protein>
    <recommendedName>
        <fullName evidence="1">Putative Se/S carrier protein-like domain-containing protein</fullName>
    </recommendedName>
</protein>
<dbReference type="OrthoDB" id="1708101at2"/>
<evidence type="ECO:0000259" key="1">
    <source>
        <dbReference type="Pfam" id="PF11823"/>
    </source>
</evidence>
<dbReference type="HOGENOM" id="CLU_167443_2_0_9"/>
<dbReference type="EMBL" id="LT669839">
    <property type="protein sequence ID" value="SHD77231.1"/>
    <property type="molecule type" value="Genomic_DNA"/>
</dbReference>
<name>M1ZGN4_9FIRM</name>
<gene>
    <name evidence="2" type="ORF">CUESP1_1871</name>
</gene>
<feature type="domain" description="Putative Se/S carrier protein-like" evidence="1">
    <location>
        <begin position="6"/>
        <end position="74"/>
    </location>
</feature>
<evidence type="ECO:0000313" key="2">
    <source>
        <dbReference type="EMBL" id="SHD77231.1"/>
    </source>
</evidence>
<reference evidence="2 3" key="1">
    <citation type="submission" date="2016-11" db="EMBL/GenBank/DDBJ databases">
        <authorList>
            <person name="Manzoor S."/>
        </authorList>
    </citation>
    <scope>NUCLEOTIDE SEQUENCE [LARGE SCALE GENOMIC DNA]</scope>
    <source>
        <strain evidence="2">Clostridium ultunense strain Esp</strain>
    </source>
</reference>
<dbReference type="Proteomes" id="UP000245423">
    <property type="component" value="Chromosome 1"/>
</dbReference>
<dbReference type="RefSeq" id="WP_005587909.1">
    <property type="nucleotide sequence ID" value="NZ_LT669839.1"/>
</dbReference>
<keyword evidence="3" id="KW-1185">Reference proteome</keyword>